<sequence length="693" mass="72101">MSSAPVRAGDETPSGGRRSPWRAFRDWRHSRPFWAGLWTLLAGLEILSIPIAPLPLMIHEGVAGVAGGLMGIFMIVLGLSMWAAPNYRAFAGIATLILAIASLVLSNLGGFIIGFLLGIIGGTMAISWVPDGTPEPPPIVPDWSGSGGGDGRGGAGSPGGNGGAGGNGGTPGSGGISGTGGPGAGASGGGSDRPSGPSVAYRRLFGDRLRVLGVLPVGALIAGGLHPLPDPGSRLPPDAYDPLSMLSDVLQIDSKHGKQQDHGICSLLDGLMGASDSTSHGHGTHSYDSDRSSGKSPDRPNLYQVSVHAPLGLHTSVRLHFPGQRDDRGDHDGGSHRSTVRHHSGGGLLRAVSDLLGLDENSRHHAHDATSTSRAVHSPAAPSRASVRALTAPQHSDASPHHDGSEPGNSDHQDDKGDEGGKGDTSDASSLQGLLSGNSLTPHLLHLKIPPLPRDGGMDKLLSNLPLQFTASGKADHDSPWCIPSLKYDFVPDAHKFRPPVAAQPFKVLTPLLVLVNLTFHGITSLPTSEGRTKVLVFTATQVDIDSLRQTNPLLPPDCGHGGPRIHYPRFRGLPGVRFPLDDDSSIQGINGIGKVDRHADGPWSVCQGRVHTDAAPGSTTVGTGRPVVLLTKVLSGSLLGLLPVVFTPSMPPPLPTGLTLPIPIFFTNVVAYNQFLSTERLTIPGLHLYVSP</sequence>
<name>A0ABT1PUZ7_9ACTN</name>
<feature type="compositionally biased region" description="Low complexity" evidence="1">
    <location>
        <begin position="373"/>
        <end position="389"/>
    </location>
</feature>
<dbReference type="RefSeq" id="WP_255919275.1">
    <property type="nucleotide sequence ID" value="NZ_JANFNG010000003.1"/>
</dbReference>
<organism evidence="3 4">
    <name type="scientific">Streptomyces humicola</name>
    <dbReference type="NCBI Taxonomy" id="2953240"/>
    <lineage>
        <taxon>Bacteria</taxon>
        <taxon>Bacillati</taxon>
        <taxon>Actinomycetota</taxon>
        <taxon>Actinomycetes</taxon>
        <taxon>Kitasatosporales</taxon>
        <taxon>Streptomycetaceae</taxon>
        <taxon>Streptomyces</taxon>
    </lineage>
</organism>
<feature type="region of interest" description="Disordered" evidence="1">
    <location>
        <begin position="320"/>
        <end position="346"/>
    </location>
</feature>
<feature type="compositionally biased region" description="Basic and acidic residues" evidence="1">
    <location>
        <begin position="323"/>
        <end position="335"/>
    </location>
</feature>
<proteinExistence type="predicted"/>
<evidence type="ECO:0000313" key="4">
    <source>
        <dbReference type="Proteomes" id="UP001057702"/>
    </source>
</evidence>
<evidence type="ECO:0000256" key="2">
    <source>
        <dbReference type="SAM" id="Phobius"/>
    </source>
</evidence>
<dbReference type="Proteomes" id="UP001057702">
    <property type="component" value="Unassembled WGS sequence"/>
</dbReference>
<feature type="region of interest" description="Disordered" evidence="1">
    <location>
        <begin position="135"/>
        <end position="199"/>
    </location>
</feature>
<feature type="region of interest" description="Disordered" evidence="1">
    <location>
        <begin position="276"/>
        <end position="302"/>
    </location>
</feature>
<evidence type="ECO:0000313" key="3">
    <source>
        <dbReference type="EMBL" id="MCQ4080377.1"/>
    </source>
</evidence>
<keyword evidence="2" id="KW-0472">Membrane</keyword>
<comment type="caution">
    <text evidence="3">The sequence shown here is derived from an EMBL/GenBank/DDBJ whole genome shotgun (WGS) entry which is preliminary data.</text>
</comment>
<keyword evidence="4" id="KW-1185">Reference proteome</keyword>
<feature type="compositionally biased region" description="Basic and acidic residues" evidence="1">
    <location>
        <begin position="285"/>
        <end position="298"/>
    </location>
</feature>
<feature type="transmembrane region" description="Helical" evidence="2">
    <location>
        <begin position="33"/>
        <end position="56"/>
    </location>
</feature>
<dbReference type="EMBL" id="JANFNG010000003">
    <property type="protein sequence ID" value="MCQ4080377.1"/>
    <property type="molecule type" value="Genomic_DNA"/>
</dbReference>
<keyword evidence="2" id="KW-1133">Transmembrane helix</keyword>
<protein>
    <submittedName>
        <fullName evidence="3">DUF6114 domain-containing protein</fullName>
    </submittedName>
</protein>
<feature type="transmembrane region" description="Helical" evidence="2">
    <location>
        <begin position="62"/>
        <end position="84"/>
    </location>
</feature>
<accession>A0ABT1PUZ7</accession>
<feature type="region of interest" description="Disordered" evidence="1">
    <location>
        <begin position="363"/>
        <end position="435"/>
    </location>
</feature>
<gene>
    <name evidence="3" type="ORF">NGB36_07140</name>
</gene>
<feature type="transmembrane region" description="Helical" evidence="2">
    <location>
        <begin position="96"/>
        <end position="129"/>
    </location>
</feature>
<dbReference type="InterPro" id="IPR046096">
    <property type="entry name" value="DUF6114"/>
</dbReference>
<evidence type="ECO:0000256" key="1">
    <source>
        <dbReference type="SAM" id="MobiDB-lite"/>
    </source>
</evidence>
<feature type="compositionally biased region" description="Basic and acidic residues" evidence="1">
    <location>
        <begin position="398"/>
        <end position="425"/>
    </location>
</feature>
<keyword evidence="2" id="KW-0812">Transmembrane</keyword>
<dbReference type="Pfam" id="PF19609">
    <property type="entry name" value="DUF6114"/>
    <property type="match status" value="1"/>
</dbReference>
<reference evidence="3" key="1">
    <citation type="submission" date="2022-06" db="EMBL/GenBank/DDBJ databases">
        <title>Draft genome sequence of Streptomyces sp. RB6PN25 isolated from peat swamp forest in Thailand.</title>
        <authorList>
            <person name="Duangmal K."/>
            <person name="Klaysubun C."/>
        </authorList>
    </citation>
    <scope>NUCLEOTIDE SEQUENCE</scope>
    <source>
        <strain evidence="3">RB6PN25</strain>
    </source>
</reference>
<feature type="compositionally biased region" description="Gly residues" evidence="1">
    <location>
        <begin position="145"/>
        <end position="191"/>
    </location>
</feature>